<dbReference type="OrthoDB" id="5401170at2759"/>
<dbReference type="EMBL" id="HG792028">
    <property type="protein sequence ID" value="CDM38527.1"/>
    <property type="molecule type" value="Genomic_DNA"/>
</dbReference>
<dbReference type="STRING" id="1365484.W6R9I4"/>
<proteinExistence type="predicted"/>
<dbReference type="OMA" id="ITHIVWD"/>
<dbReference type="AlphaFoldDB" id="W6R9I4"/>
<protein>
    <recommendedName>
        <fullName evidence="3">Protein kinase-like domain</fullName>
    </recommendedName>
</protein>
<gene>
    <name evidence="1" type="ORF">PROQFM164_S14g000026</name>
</gene>
<name>W6R9I4_PENRF</name>
<evidence type="ECO:0008006" key="3">
    <source>
        <dbReference type="Google" id="ProtNLM"/>
    </source>
</evidence>
<dbReference type="Proteomes" id="UP000030686">
    <property type="component" value="Unassembled WGS sequence"/>
</dbReference>
<evidence type="ECO:0000313" key="1">
    <source>
        <dbReference type="EMBL" id="CDM38527.1"/>
    </source>
</evidence>
<evidence type="ECO:0000313" key="2">
    <source>
        <dbReference type="Proteomes" id="UP000030686"/>
    </source>
</evidence>
<keyword evidence="2" id="KW-1185">Reference proteome</keyword>
<sequence length="224" mass="25513">MSILGFSELYTGTEVTFATPSVQKWVIEEKLTEDVQQMIKWELDGGAGPPFAVPIEGTEYECPEVRQRQAAARKHRELDVLKDLQLRQCPVVPSLLAYKQGKQGNDGLVPDGYITHIVWDMVPGKSLNQDKVWDPTSGLLREAVRAKFRVVWEELRRYGWELGMPGLENIIYDEATQTMHIAGFRESASLDPEEKFTDMTFVGWGLAIPPRKAGWDKDSTKWTW</sequence>
<reference evidence="1" key="1">
    <citation type="journal article" date="2014" name="Nat. Commun.">
        <title>Multiple recent horizontal transfers of a large genomic region in cheese making fungi.</title>
        <authorList>
            <person name="Cheeseman K."/>
            <person name="Ropars J."/>
            <person name="Renault P."/>
            <person name="Dupont J."/>
            <person name="Gouzy J."/>
            <person name="Branca A."/>
            <person name="Abraham A.L."/>
            <person name="Ceppi M."/>
            <person name="Conseiller E."/>
            <person name="Debuchy R."/>
            <person name="Malagnac F."/>
            <person name="Goarin A."/>
            <person name="Silar P."/>
            <person name="Lacoste S."/>
            <person name="Sallet E."/>
            <person name="Bensimon A."/>
            <person name="Giraud T."/>
            <person name="Brygoo Y."/>
        </authorList>
    </citation>
    <scope>NUCLEOTIDE SEQUENCE [LARGE SCALE GENOMIC DNA]</scope>
    <source>
        <strain evidence="1">FM164</strain>
    </source>
</reference>
<organism evidence="1 2">
    <name type="scientific">Penicillium roqueforti (strain FM164)</name>
    <dbReference type="NCBI Taxonomy" id="1365484"/>
    <lineage>
        <taxon>Eukaryota</taxon>
        <taxon>Fungi</taxon>
        <taxon>Dikarya</taxon>
        <taxon>Ascomycota</taxon>
        <taxon>Pezizomycotina</taxon>
        <taxon>Eurotiomycetes</taxon>
        <taxon>Eurotiomycetidae</taxon>
        <taxon>Eurotiales</taxon>
        <taxon>Aspergillaceae</taxon>
        <taxon>Penicillium</taxon>
    </lineage>
</organism>
<accession>W6R9I4</accession>